<evidence type="ECO:0000313" key="1">
    <source>
        <dbReference type="EMBL" id="ACF50219.1"/>
    </source>
</evidence>
<dbReference type="KEGG" id="smt:Smal_0514"/>
<evidence type="ECO:0000313" key="2">
    <source>
        <dbReference type="Proteomes" id="UP000001867"/>
    </source>
</evidence>
<reference evidence="1 2" key="1">
    <citation type="submission" date="2008-06" db="EMBL/GenBank/DDBJ databases">
        <title>Complete sequence of Stenotrophomonas maltophilia R551-3.</title>
        <authorList>
            <consortium name="US DOE Joint Genome Institute"/>
            <person name="Lucas S."/>
            <person name="Copeland A."/>
            <person name="Lapidus A."/>
            <person name="Glavina del Rio T."/>
            <person name="Dalin E."/>
            <person name="Tice H."/>
            <person name="Pitluck S."/>
            <person name="Chain P."/>
            <person name="Malfatti S."/>
            <person name="Shin M."/>
            <person name="Vergez L."/>
            <person name="Lang D."/>
            <person name="Schmutz J."/>
            <person name="Larimer F."/>
            <person name="Land M."/>
            <person name="Hauser L."/>
            <person name="Kyrpides N."/>
            <person name="Mikhailova N."/>
            <person name="Taghavi S."/>
            <person name="Monchy S."/>
            <person name="Newman L."/>
            <person name="Vangronsveld J."/>
            <person name="van der Lelie D."/>
            <person name="Richardson P."/>
        </authorList>
    </citation>
    <scope>NUCLEOTIDE SEQUENCE [LARGE SCALE GENOMIC DNA]</scope>
    <source>
        <strain evidence="1 2">R551-3</strain>
    </source>
</reference>
<protein>
    <submittedName>
        <fullName evidence="1">Uncharacterized protein</fullName>
    </submittedName>
</protein>
<dbReference type="OrthoDB" id="6045514at2"/>
<sequence precursor="true">MEDMSNLSVRRRPSPWQWAVAALLGVLLVLALASVARRSHFETPLLRQALAEDAGFAASVPREVVDARELMRAQREDLSPLSLGQGLKDDPLLQQRMWEALYPARFSDADTPHRLLKADDPLAATCQVLDRRGNVVLANCR</sequence>
<dbReference type="EMBL" id="CP001111">
    <property type="protein sequence ID" value="ACF50219.1"/>
    <property type="molecule type" value="Genomic_DNA"/>
</dbReference>
<organism evidence="1 2">
    <name type="scientific">Stenotrophomonas maltophilia (strain R551-3)</name>
    <dbReference type="NCBI Taxonomy" id="391008"/>
    <lineage>
        <taxon>Bacteria</taxon>
        <taxon>Pseudomonadati</taxon>
        <taxon>Pseudomonadota</taxon>
        <taxon>Gammaproteobacteria</taxon>
        <taxon>Lysobacterales</taxon>
        <taxon>Lysobacteraceae</taxon>
        <taxon>Stenotrophomonas</taxon>
        <taxon>Stenotrophomonas maltophilia group</taxon>
    </lineage>
</organism>
<dbReference type="RefSeq" id="WP_012509990.1">
    <property type="nucleotide sequence ID" value="NC_011071.1"/>
</dbReference>
<dbReference type="AlphaFoldDB" id="B4SJ51"/>
<dbReference type="HOGENOM" id="CLU_1824263_0_0_6"/>
<dbReference type="Proteomes" id="UP000001867">
    <property type="component" value="Chromosome"/>
</dbReference>
<gene>
    <name evidence="1" type="ordered locus">Smal_0514</name>
</gene>
<name>B4SJ51_STRM5</name>
<proteinExistence type="predicted"/>
<dbReference type="STRING" id="391008.Smal_0514"/>
<accession>B4SJ51</accession>